<evidence type="ECO:0000256" key="10">
    <source>
        <dbReference type="ARBA" id="ARBA00022982"/>
    </source>
</evidence>
<gene>
    <name evidence="20" type="primary">ND4</name>
</gene>
<keyword evidence="10 17" id="KW-0249">Electron transport</keyword>
<comment type="function">
    <text evidence="1">Core subunit of the mitochondrial membrane respiratory chain NADH dehydrogenase (Complex I) that is believed to belong to the minimal assembly required for catalysis. Complex I functions in the transfer of electrons from NADH to the respiratory chain. The immediate electron acceptor for the enzyme is believed to be ubiquinone.</text>
</comment>
<evidence type="ECO:0000256" key="14">
    <source>
        <dbReference type="ARBA" id="ARBA00023128"/>
    </source>
</evidence>
<reference evidence="20" key="1">
    <citation type="journal article" date="2009" name="Mol. Biol. Evol.">
        <title>Characterization of 67 mitochondrial tRNA gene rearrangements in the Hymenoptera suggests that mitochondrial tRNA gene position is selectively neutral.</title>
        <authorList>
            <person name="Dowton M."/>
            <person name="Cameron S.L."/>
            <person name="Dowavic J.I."/>
            <person name="Austin A.D."/>
            <person name="Whiting M.F."/>
        </authorList>
    </citation>
    <scope>NUCLEOTIDE SEQUENCE</scope>
</reference>
<feature type="transmembrane region" description="Helical" evidence="17">
    <location>
        <begin position="63"/>
        <end position="85"/>
    </location>
</feature>
<dbReference type="PANTHER" id="PTHR43507">
    <property type="entry name" value="NADH-UBIQUINONE OXIDOREDUCTASE CHAIN 4"/>
    <property type="match status" value="1"/>
</dbReference>
<comment type="function">
    <text evidence="17">Core subunit of the mitochondrial membrane respiratory chain NADH dehydrogenase (Complex I) which catalyzes electron transfer from NADH through the respiratory chain, using ubiquinone as an electron acceptor. Essential for the catalytic activity and assembly of complex I.</text>
</comment>
<keyword evidence="9" id="KW-1278">Translocase</keyword>
<feature type="transmembrane region" description="Helical" evidence="17">
    <location>
        <begin position="30"/>
        <end position="51"/>
    </location>
</feature>
<name>C4NCF1_ORUOC</name>
<dbReference type="PANTHER" id="PTHR43507:SF20">
    <property type="entry name" value="NADH-UBIQUINONE OXIDOREDUCTASE CHAIN 4"/>
    <property type="match status" value="1"/>
</dbReference>
<dbReference type="GO" id="GO:0008137">
    <property type="term" value="F:NADH dehydrogenase (ubiquinone) activity"/>
    <property type="evidence" value="ECO:0007669"/>
    <property type="project" value="UniProtKB-UniRule"/>
</dbReference>
<protein>
    <recommendedName>
        <fullName evidence="5 17">NADH-ubiquinone oxidoreductase chain 4</fullName>
        <ecNumber evidence="4 17">7.1.1.2</ecNumber>
    </recommendedName>
</protein>
<keyword evidence="8 17" id="KW-0812">Transmembrane</keyword>
<keyword evidence="15 17" id="KW-0472">Membrane</keyword>
<feature type="transmembrane region" description="Helical" evidence="17">
    <location>
        <begin position="336"/>
        <end position="356"/>
    </location>
</feature>
<dbReference type="GO" id="GO:0003954">
    <property type="term" value="F:NADH dehydrogenase activity"/>
    <property type="evidence" value="ECO:0007669"/>
    <property type="project" value="TreeGrafter"/>
</dbReference>
<evidence type="ECO:0000259" key="19">
    <source>
        <dbReference type="Pfam" id="PF01059"/>
    </source>
</evidence>
<feature type="transmembrane region" description="Helical" evidence="17">
    <location>
        <begin position="278"/>
        <end position="300"/>
    </location>
</feature>
<feature type="transmembrane region" description="Helical" evidence="17">
    <location>
        <begin position="253"/>
        <end position="271"/>
    </location>
</feature>
<dbReference type="PRINTS" id="PR01437">
    <property type="entry name" value="NUOXDRDTASE4"/>
</dbReference>
<dbReference type="Pfam" id="PF01059">
    <property type="entry name" value="Oxidored_q5_N"/>
    <property type="match status" value="1"/>
</dbReference>
<keyword evidence="7 17" id="KW-0679">Respiratory chain</keyword>
<dbReference type="AlphaFoldDB" id="C4NCF1"/>
<dbReference type="InterPro" id="IPR001750">
    <property type="entry name" value="ND/Mrp_TM"/>
</dbReference>
<dbReference type="InterPro" id="IPR000260">
    <property type="entry name" value="NADH4_N"/>
</dbReference>
<keyword evidence="13 17" id="KW-0830">Ubiquinone</keyword>
<keyword evidence="6 17" id="KW-0813">Transport</keyword>
<comment type="similarity">
    <text evidence="3 17">Belongs to the complex I subunit 4 family.</text>
</comment>
<feature type="domain" description="NADH:quinone oxidoreductase/Mrp antiporter transmembrane" evidence="18">
    <location>
        <begin position="110"/>
        <end position="393"/>
    </location>
</feature>
<evidence type="ECO:0000256" key="15">
    <source>
        <dbReference type="ARBA" id="ARBA00023136"/>
    </source>
</evidence>
<feature type="transmembrane region" description="Helical" evidence="17">
    <location>
        <begin position="376"/>
        <end position="405"/>
    </location>
</feature>
<feature type="transmembrane region" description="Helical" evidence="17">
    <location>
        <begin position="147"/>
        <end position="167"/>
    </location>
</feature>
<feature type="domain" description="NADH:ubiquinone oxidoreductase chain 4 N-terminal" evidence="19">
    <location>
        <begin position="1"/>
        <end position="107"/>
    </location>
</feature>
<accession>C4NCF1</accession>
<evidence type="ECO:0000256" key="7">
    <source>
        <dbReference type="ARBA" id="ARBA00022660"/>
    </source>
</evidence>
<dbReference type="InterPro" id="IPR003918">
    <property type="entry name" value="NADH_UbQ_OxRdtase"/>
</dbReference>
<evidence type="ECO:0000256" key="8">
    <source>
        <dbReference type="ARBA" id="ARBA00022692"/>
    </source>
</evidence>
<keyword evidence="11 17" id="KW-1133">Transmembrane helix</keyword>
<evidence type="ECO:0000259" key="18">
    <source>
        <dbReference type="Pfam" id="PF00361"/>
    </source>
</evidence>
<feature type="transmembrane region" description="Helical" evidence="17">
    <location>
        <begin position="306"/>
        <end position="324"/>
    </location>
</feature>
<geneLocation type="mitochondrion" evidence="20"/>
<dbReference type="EMBL" id="FJ478174">
    <property type="protein sequence ID" value="ACJ69702.1"/>
    <property type="molecule type" value="Genomic_DNA"/>
</dbReference>
<dbReference type="GO" id="GO:0031966">
    <property type="term" value="C:mitochondrial membrane"/>
    <property type="evidence" value="ECO:0007669"/>
    <property type="project" value="UniProtKB-SubCell"/>
</dbReference>
<comment type="subcellular location">
    <subcellularLocation>
        <location evidence="2 17">Mitochondrion membrane</location>
        <topology evidence="2 17">Multi-pass membrane protein</topology>
    </subcellularLocation>
</comment>
<evidence type="ECO:0000256" key="16">
    <source>
        <dbReference type="ARBA" id="ARBA00049551"/>
    </source>
</evidence>
<dbReference type="GO" id="GO:0015990">
    <property type="term" value="P:electron transport coupled proton transport"/>
    <property type="evidence" value="ECO:0007669"/>
    <property type="project" value="TreeGrafter"/>
</dbReference>
<feature type="transmembrane region" description="Helical" evidence="17">
    <location>
        <begin position="92"/>
        <end position="109"/>
    </location>
</feature>
<keyword evidence="12 17" id="KW-0520">NAD</keyword>
<evidence type="ECO:0000256" key="1">
    <source>
        <dbReference type="ARBA" id="ARBA00003257"/>
    </source>
</evidence>
<dbReference type="GO" id="GO:0048039">
    <property type="term" value="F:ubiquinone binding"/>
    <property type="evidence" value="ECO:0007669"/>
    <property type="project" value="TreeGrafter"/>
</dbReference>
<evidence type="ECO:0000256" key="2">
    <source>
        <dbReference type="ARBA" id="ARBA00004225"/>
    </source>
</evidence>
<evidence type="ECO:0000313" key="20">
    <source>
        <dbReference type="EMBL" id="ACJ69702.1"/>
    </source>
</evidence>
<reference evidence="20" key="2">
    <citation type="journal article" date="2009" name="Mol. Phylogenet. Evol.">
        <title>Phylogenetic approaches for the analysis of mitochondrial genome sequence data in the Hymenoptera--a lineage with both rapidly and slowly evolving mitochondrial genomes.</title>
        <authorList>
            <person name="Dowton M."/>
            <person name="Cameron S.L."/>
            <person name="Austin A.D."/>
            <person name="Whiting M.F."/>
        </authorList>
    </citation>
    <scope>NUCLEOTIDE SEQUENCE</scope>
</reference>
<organism evidence="20">
    <name type="scientific">Orussus occidentalis</name>
    <name type="common">Parasitic wood wasp</name>
    <dbReference type="NCBI Taxonomy" id="576952"/>
    <lineage>
        <taxon>Eukaryota</taxon>
        <taxon>Metazoa</taxon>
        <taxon>Ecdysozoa</taxon>
        <taxon>Arthropoda</taxon>
        <taxon>Hexapoda</taxon>
        <taxon>Insecta</taxon>
        <taxon>Pterygota</taxon>
        <taxon>Neoptera</taxon>
        <taxon>Endopterygota</taxon>
        <taxon>Hymenoptera</taxon>
        <taxon>Orussoidea</taxon>
        <taxon>Orussidae</taxon>
        <taxon>Orussus</taxon>
    </lineage>
</organism>
<evidence type="ECO:0000256" key="11">
    <source>
        <dbReference type="ARBA" id="ARBA00022989"/>
    </source>
</evidence>
<proteinExistence type="inferred from homology"/>
<evidence type="ECO:0000256" key="3">
    <source>
        <dbReference type="ARBA" id="ARBA00009025"/>
    </source>
</evidence>
<dbReference type="GO" id="GO:0042773">
    <property type="term" value="P:ATP synthesis coupled electron transport"/>
    <property type="evidence" value="ECO:0007669"/>
    <property type="project" value="InterPro"/>
</dbReference>
<feature type="transmembrane region" description="Helical" evidence="17">
    <location>
        <begin position="115"/>
        <end position="135"/>
    </location>
</feature>
<evidence type="ECO:0000256" key="4">
    <source>
        <dbReference type="ARBA" id="ARBA00012944"/>
    </source>
</evidence>
<evidence type="ECO:0000256" key="6">
    <source>
        <dbReference type="ARBA" id="ARBA00022448"/>
    </source>
</evidence>
<keyword evidence="14 17" id="KW-0496">Mitochondrion</keyword>
<dbReference type="RefSeq" id="YP_002889404.1">
    <property type="nucleotide sequence ID" value="NC_012689.1"/>
</dbReference>
<dbReference type="EC" id="7.1.1.2" evidence="4 17"/>
<comment type="catalytic activity">
    <reaction evidence="16 17">
        <text>a ubiquinone + NADH + 5 H(+)(in) = a ubiquinol + NAD(+) + 4 H(+)(out)</text>
        <dbReference type="Rhea" id="RHEA:29091"/>
        <dbReference type="Rhea" id="RHEA-COMP:9565"/>
        <dbReference type="Rhea" id="RHEA-COMP:9566"/>
        <dbReference type="ChEBI" id="CHEBI:15378"/>
        <dbReference type="ChEBI" id="CHEBI:16389"/>
        <dbReference type="ChEBI" id="CHEBI:17976"/>
        <dbReference type="ChEBI" id="CHEBI:57540"/>
        <dbReference type="ChEBI" id="CHEBI:57945"/>
        <dbReference type="EC" id="7.1.1.2"/>
    </reaction>
</comment>
<dbReference type="Pfam" id="PF00361">
    <property type="entry name" value="Proton_antipo_M"/>
    <property type="match status" value="1"/>
</dbReference>
<evidence type="ECO:0000256" key="17">
    <source>
        <dbReference type="RuleBase" id="RU003297"/>
    </source>
</evidence>
<feature type="transmembrane region" description="Helical" evidence="17">
    <location>
        <begin position="417"/>
        <end position="436"/>
    </location>
</feature>
<sequence length="449" mass="51614">MKFVLFMIGLMFLVYFVSLNYNYMFIQNMIFLLILIFIMSFNMSDLFYLGLFNGLMGMDEVSYGLIMLTMYIVALMILASSMLFLTNYYSNFFLLMLILLMLFLTMTFFSMSYIYFYFFFECSLIPTLILILGWGNQLERTQAGYYMIMYTLFSSLPLLLGLLNYNSMYGCMMMDMMGGISADITGLFNYLIFMMAFFVKLPLYMVHLWLPKAHVEAPISGSMILAGVMLKLGGYGMFRIVNSLTLLMIEYNWFFSLFSLMGSLIVSLMCLRQVDLKVLVAYSSVVHMGIMIGGLLSMSMTGMKGGYLMMISHGLCSSGMFCLVNIMYERSMSRSFFINSGMINLFPSMSLWWFLICSSNMSAPPSLNLLSELMMMMGLINLSVMFVYLLGFLLLLGVIYSLMLYSLTQHGQAYSMSFVYSGFYSSEFFLIIMHWLPLNLIILKVDLFV</sequence>
<feature type="transmembrane region" description="Helical" evidence="17">
    <location>
        <begin position="222"/>
        <end position="241"/>
    </location>
</feature>
<evidence type="ECO:0000256" key="13">
    <source>
        <dbReference type="ARBA" id="ARBA00023075"/>
    </source>
</evidence>
<evidence type="ECO:0000256" key="5">
    <source>
        <dbReference type="ARBA" id="ARBA00021006"/>
    </source>
</evidence>
<evidence type="ECO:0000256" key="12">
    <source>
        <dbReference type="ARBA" id="ARBA00023027"/>
    </source>
</evidence>
<evidence type="ECO:0000256" key="9">
    <source>
        <dbReference type="ARBA" id="ARBA00022967"/>
    </source>
</evidence>
<dbReference type="CTD" id="4538"/>
<dbReference type="GeneID" id="7872313"/>
<feature type="transmembrane region" description="Helical" evidence="17">
    <location>
        <begin position="6"/>
        <end position="23"/>
    </location>
</feature>
<feature type="transmembrane region" description="Helical" evidence="17">
    <location>
        <begin position="187"/>
        <end position="210"/>
    </location>
</feature>